<dbReference type="HOGENOM" id="CLU_2158092_0_0_1"/>
<dbReference type="RefSeq" id="XP_006693602.1">
    <property type="nucleotide sequence ID" value="XM_006693539.1"/>
</dbReference>
<dbReference type="Proteomes" id="UP000008066">
    <property type="component" value="Unassembled WGS sequence"/>
</dbReference>
<accession>G0S4N1</accession>
<dbReference type="AlphaFoldDB" id="G0S4N1"/>
<feature type="region of interest" description="Disordered" evidence="1">
    <location>
        <begin position="68"/>
        <end position="111"/>
    </location>
</feature>
<dbReference type="GeneID" id="18257198"/>
<keyword evidence="3" id="KW-1185">Reference proteome</keyword>
<protein>
    <submittedName>
        <fullName evidence="2">Uncharacterized protein</fullName>
    </submittedName>
</protein>
<sequence>MLQAGANILAALGSARDAQLREMNATISVIEKLINAVSAVENQLECPLEKQASKTIIGKLHSFLIREATQRTHALPPSPTTTPPTPSEASLPEASAPAIDPASPEPRSPRV</sequence>
<evidence type="ECO:0000313" key="2">
    <source>
        <dbReference type="EMBL" id="EGS21306.1"/>
    </source>
</evidence>
<dbReference type="KEGG" id="cthr:CTHT_0031600"/>
<gene>
    <name evidence="2" type="ORF">CTHT_0031600</name>
</gene>
<dbReference type="EMBL" id="GL988041">
    <property type="protein sequence ID" value="EGS21306.1"/>
    <property type="molecule type" value="Genomic_DNA"/>
</dbReference>
<evidence type="ECO:0000256" key="1">
    <source>
        <dbReference type="SAM" id="MobiDB-lite"/>
    </source>
</evidence>
<evidence type="ECO:0000313" key="3">
    <source>
        <dbReference type="Proteomes" id="UP000008066"/>
    </source>
</evidence>
<proteinExistence type="predicted"/>
<organism evidence="3">
    <name type="scientific">Chaetomium thermophilum (strain DSM 1495 / CBS 144.50 / IMI 039719)</name>
    <name type="common">Thermochaetoides thermophila</name>
    <dbReference type="NCBI Taxonomy" id="759272"/>
    <lineage>
        <taxon>Eukaryota</taxon>
        <taxon>Fungi</taxon>
        <taxon>Dikarya</taxon>
        <taxon>Ascomycota</taxon>
        <taxon>Pezizomycotina</taxon>
        <taxon>Sordariomycetes</taxon>
        <taxon>Sordariomycetidae</taxon>
        <taxon>Sordariales</taxon>
        <taxon>Chaetomiaceae</taxon>
        <taxon>Thermochaetoides</taxon>
    </lineage>
</organism>
<reference evidence="2 3" key="1">
    <citation type="journal article" date="2011" name="Cell">
        <title>Insight into structure and assembly of the nuclear pore complex by utilizing the genome of a eukaryotic thermophile.</title>
        <authorList>
            <person name="Amlacher S."/>
            <person name="Sarges P."/>
            <person name="Flemming D."/>
            <person name="van Noort V."/>
            <person name="Kunze R."/>
            <person name="Devos D.P."/>
            <person name="Arumugam M."/>
            <person name="Bork P."/>
            <person name="Hurt E."/>
        </authorList>
    </citation>
    <scope>NUCLEOTIDE SEQUENCE [LARGE SCALE GENOMIC DNA]</scope>
    <source>
        <strain evidence="3">DSM 1495 / CBS 144.50 / IMI 039719</strain>
    </source>
</reference>
<name>G0S4N1_CHATD</name>
<feature type="compositionally biased region" description="Low complexity" evidence="1">
    <location>
        <begin position="87"/>
        <end position="98"/>
    </location>
</feature>
<feature type="compositionally biased region" description="Pro residues" evidence="1">
    <location>
        <begin position="76"/>
        <end position="86"/>
    </location>
</feature>